<dbReference type="Pfam" id="PF02599">
    <property type="entry name" value="CsrA"/>
    <property type="match status" value="1"/>
</dbReference>
<gene>
    <name evidence="5" type="primary">csrA_3</name>
    <name evidence="4" type="synonym">csrA</name>
    <name evidence="5" type="ORF">Pan241w_27910</name>
</gene>
<sequence>MLVLSRKVNETIQIGDNVQVTILETRKGTVRIGIAAPREIQISRPEQVKQTVTQEPASQEGTRENSQFSLAFCGSIS</sequence>
<evidence type="ECO:0000256" key="1">
    <source>
        <dbReference type="ARBA" id="ARBA00022490"/>
    </source>
</evidence>
<dbReference type="GO" id="GO:0048027">
    <property type="term" value="F:mRNA 5'-UTR binding"/>
    <property type="evidence" value="ECO:0007669"/>
    <property type="project" value="UniProtKB-UniRule"/>
</dbReference>
<dbReference type="KEGG" id="gaz:Pan241w_27910"/>
<evidence type="ECO:0000313" key="5">
    <source>
        <dbReference type="EMBL" id="QDT42703.1"/>
    </source>
</evidence>
<dbReference type="GO" id="GO:0005829">
    <property type="term" value="C:cytosol"/>
    <property type="evidence" value="ECO:0007669"/>
    <property type="project" value="TreeGrafter"/>
</dbReference>
<dbReference type="InterPro" id="IPR036107">
    <property type="entry name" value="CsrA_sf"/>
</dbReference>
<dbReference type="GO" id="GO:0006402">
    <property type="term" value="P:mRNA catabolic process"/>
    <property type="evidence" value="ECO:0007669"/>
    <property type="project" value="InterPro"/>
</dbReference>
<dbReference type="RefSeq" id="WP_145216374.1">
    <property type="nucleotide sequence ID" value="NZ_CP036269.1"/>
</dbReference>
<accession>A0A517RFP9</accession>
<keyword evidence="1 4" id="KW-0963">Cytoplasm</keyword>
<dbReference type="GO" id="GO:1902208">
    <property type="term" value="P:regulation of bacterial-type flagellum assembly"/>
    <property type="evidence" value="ECO:0007669"/>
    <property type="project" value="UniProtKB-UniRule"/>
</dbReference>
<dbReference type="GO" id="GO:0045947">
    <property type="term" value="P:negative regulation of translational initiation"/>
    <property type="evidence" value="ECO:0007669"/>
    <property type="project" value="UniProtKB-UniRule"/>
</dbReference>
<comment type="subunit">
    <text evidence="4">Homodimer; the beta-strands of each monomer intercalate to form a hydrophobic core, while the alpha-helices form wings that extend away from the core.</text>
</comment>
<dbReference type="HAMAP" id="MF_00167">
    <property type="entry name" value="CsrA"/>
    <property type="match status" value="1"/>
</dbReference>
<dbReference type="OrthoDB" id="289081at2"/>
<evidence type="ECO:0000256" key="3">
    <source>
        <dbReference type="ARBA" id="ARBA00022884"/>
    </source>
</evidence>
<dbReference type="PANTHER" id="PTHR34984:SF1">
    <property type="entry name" value="CARBON STORAGE REGULATOR"/>
    <property type="match status" value="1"/>
</dbReference>
<reference evidence="5 6" key="1">
    <citation type="submission" date="2019-02" db="EMBL/GenBank/DDBJ databases">
        <title>Deep-cultivation of Planctomycetes and their phenomic and genomic characterization uncovers novel biology.</title>
        <authorList>
            <person name="Wiegand S."/>
            <person name="Jogler M."/>
            <person name="Boedeker C."/>
            <person name="Pinto D."/>
            <person name="Vollmers J."/>
            <person name="Rivas-Marin E."/>
            <person name="Kohn T."/>
            <person name="Peeters S.H."/>
            <person name="Heuer A."/>
            <person name="Rast P."/>
            <person name="Oberbeckmann S."/>
            <person name="Bunk B."/>
            <person name="Jeske O."/>
            <person name="Meyerdierks A."/>
            <person name="Storesund J.E."/>
            <person name="Kallscheuer N."/>
            <person name="Luecker S."/>
            <person name="Lage O.M."/>
            <person name="Pohl T."/>
            <person name="Merkel B.J."/>
            <person name="Hornburger P."/>
            <person name="Mueller R.-W."/>
            <person name="Bruemmer F."/>
            <person name="Labrenz M."/>
            <person name="Spormann A.M."/>
            <person name="Op den Camp H."/>
            <person name="Overmann J."/>
            <person name="Amann R."/>
            <person name="Jetten M.S.M."/>
            <person name="Mascher T."/>
            <person name="Medema M.H."/>
            <person name="Devos D.P."/>
            <person name="Kaster A.-K."/>
            <person name="Ovreas L."/>
            <person name="Rohde M."/>
            <person name="Galperin M.Y."/>
            <person name="Jogler C."/>
        </authorList>
    </citation>
    <scope>NUCLEOTIDE SEQUENCE [LARGE SCALE GENOMIC DNA]</scope>
    <source>
        <strain evidence="5 6">Pan241w</strain>
    </source>
</reference>
<evidence type="ECO:0000256" key="2">
    <source>
        <dbReference type="ARBA" id="ARBA00022845"/>
    </source>
</evidence>
<dbReference type="Gene3D" id="2.60.40.4380">
    <property type="entry name" value="Translational regulator CsrA"/>
    <property type="match status" value="1"/>
</dbReference>
<keyword evidence="4" id="KW-0678">Repressor</keyword>
<keyword evidence="2 4" id="KW-0810">Translation regulation</keyword>
<evidence type="ECO:0000313" key="6">
    <source>
        <dbReference type="Proteomes" id="UP000317171"/>
    </source>
</evidence>
<dbReference type="SUPFAM" id="SSF117130">
    <property type="entry name" value="CsrA-like"/>
    <property type="match status" value="1"/>
</dbReference>
<keyword evidence="3 4" id="KW-0694">RNA-binding</keyword>
<dbReference type="GO" id="GO:0044781">
    <property type="term" value="P:bacterial-type flagellum organization"/>
    <property type="evidence" value="ECO:0007669"/>
    <property type="project" value="UniProtKB-KW"/>
</dbReference>
<organism evidence="5 6">
    <name type="scientific">Gimesia alba</name>
    <dbReference type="NCBI Taxonomy" id="2527973"/>
    <lineage>
        <taxon>Bacteria</taxon>
        <taxon>Pseudomonadati</taxon>
        <taxon>Planctomycetota</taxon>
        <taxon>Planctomycetia</taxon>
        <taxon>Planctomycetales</taxon>
        <taxon>Planctomycetaceae</taxon>
        <taxon>Gimesia</taxon>
    </lineage>
</organism>
<keyword evidence="4" id="KW-1005">Bacterial flagellum biogenesis</keyword>
<dbReference type="AlphaFoldDB" id="A0A517RFP9"/>
<protein>
    <recommendedName>
        <fullName evidence="4">Translational regulator CsrA</fullName>
    </recommendedName>
</protein>
<comment type="similarity">
    <text evidence="4">Belongs to the CsrA/RsmA family.</text>
</comment>
<dbReference type="PANTHER" id="PTHR34984">
    <property type="entry name" value="CARBON STORAGE REGULATOR"/>
    <property type="match status" value="1"/>
</dbReference>
<keyword evidence="6" id="KW-1185">Reference proteome</keyword>
<proteinExistence type="inferred from homology"/>
<name>A0A517RFP9_9PLAN</name>
<dbReference type="InterPro" id="IPR003751">
    <property type="entry name" value="CsrA"/>
</dbReference>
<dbReference type="GO" id="GO:0006109">
    <property type="term" value="P:regulation of carbohydrate metabolic process"/>
    <property type="evidence" value="ECO:0007669"/>
    <property type="project" value="InterPro"/>
</dbReference>
<comment type="function">
    <text evidence="4">A translational regulator that binds mRNA to regulate translation initiation and/or mRNA stability. Usually binds in the 5'-UTR at or near the Shine-Dalgarno sequence preventing ribosome-binding, thus repressing translation. Its main target seems to be the major flagellin gene, while its function is anatagonized by FliW.</text>
</comment>
<evidence type="ECO:0000256" key="4">
    <source>
        <dbReference type="HAMAP-Rule" id="MF_00167"/>
    </source>
</evidence>
<comment type="subcellular location">
    <subcellularLocation>
        <location evidence="4">Cytoplasm</location>
    </subcellularLocation>
</comment>
<dbReference type="NCBIfam" id="TIGR00202">
    <property type="entry name" value="csrA"/>
    <property type="match status" value="1"/>
</dbReference>
<dbReference type="Proteomes" id="UP000317171">
    <property type="component" value="Chromosome"/>
</dbReference>
<dbReference type="EMBL" id="CP036269">
    <property type="protein sequence ID" value="QDT42703.1"/>
    <property type="molecule type" value="Genomic_DNA"/>
</dbReference>